<evidence type="ECO:0000313" key="3">
    <source>
        <dbReference type="Proteomes" id="UP001174909"/>
    </source>
</evidence>
<name>A0AA35TFX1_GEOBA</name>
<accession>A0AA35TFX1</accession>
<sequence>MSILVLLVCLSFAVGQEISVTGNVVVFEGQDALFSCTTRSVPGHWRLNDTNIADLPSLIRADLVDETVQSGIFYFIALSIAGKAVYNGTTVQCAVEDGDVLRKSGVATFIIQGPPSSTVVSLTSSTNSSITISWSAP</sequence>
<feature type="signal peptide" evidence="1">
    <location>
        <begin position="1"/>
        <end position="15"/>
    </location>
</feature>
<gene>
    <name evidence="2" type="ORF">GBAR_LOCUS25544</name>
</gene>
<feature type="chain" id="PRO_5041394059" evidence="1">
    <location>
        <begin position="16"/>
        <end position="137"/>
    </location>
</feature>
<comment type="caution">
    <text evidence="2">The sequence shown here is derived from an EMBL/GenBank/DDBJ whole genome shotgun (WGS) entry which is preliminary data.</text>
</comment>
<reference evidence="2" key="1">
    <citation type="submission" date="2023-03" db="EMBL/GenBank/DDBJ databases">
        <authorList>
            <person name="Steffen K."/>
            <person name="Cardenas P."/>
        </authorList>
    </citation>
    <scope>NUCLEOTIDE SEQUENCE</scope>
</reference>
<proteinExistence type="predicted"/>
<protein>
    <submittedName>
        <fullName evidence="2">Uncharacterized protein</fullName>
    </submittedName>
</protein>
<dbReference type="Proteomes" id="UP001174909">
    <property type="component" value="Unassembled WGS sequence"/>
</dbReference>
<feature type="non-terminal residue" evidence="2">
    <location>
        <position position="137"/>
    </location>
</feature>
<keyword evidence="1" id="KW-0732">Signal</keyword>
<keyword evidence="3" id="KW-1185">Reference proteome</keyword>
<evidence type="ECO:0000313" key="2">
    <source>
        <dbReference type="EMBL" id="CAI8046221.1"/>
    </source>
</evidence>
<organism evidence="2 3">
    <name type="scientific">Geodia barretti</name>
    <name type="common">Barrett's horny sponge</name>
    <dbReference type="NCBI Taxonomy" id="519541"/>
    <lineage>
        <taxon>Eukaryota</taxon>
        <taxon>Metazoa</taxon>
        <taxon>Porifera</taxon>
        <taxon>Demospongiae</taxon>
        <taxon>Heteroscleromorpha</taxon>
        <taxon>Tetractinellida</taxon>
        <taxon>Astrophorina</taxon>
        <taxon>Geodiidae</taxon>
        <taxon>Geodia</taxon>
    </lineage>
</organism>
<evidence type="ECO:0000256" key="1">
    <source>
        <dbReference type="SAM" id="SignalP"/>
    </source>
</evidence>
<dbReference type="EMBL" id="CASHTH010003541">
    <property type="protein sequence ID" value="CAI8046221.1"/>
    <property type="molecule type" value="Genomic_DNA"/>
</dbReference>
<dbReference type="AlphaFoldDB" id="A0AA35TFX1"/>